<evidence type="ECO:0000313" key="3">
    <source>
        <dbReference type="Proteomes" id="UP000515124"/>
    </source>
</evidence>
<gene>
    <name evidence="4" type="primary">LOC110760357</name>
</gene>
<dbReference type="AlphaFoldDB" id="A0A6P5SXC7"/>
<organism evidence="3 4">
    <name type="scientific">Prunus avium</name>
    <name type="common">Cherry</name>
    <name type="synonym">Cerasus avium</name>
    <dbReference type="NCBI Taxonomy" id="42229"/>
    <lineage>
        <taxon>Eukaryota</taxon>
        <taxon>Viridiplantae</taxon>
        <taxon>Streptophyta</taxon>
        <taxon>Embryophyta</taxon>
        <taxon>Tracheophyta</taxon>
        <taxon>Spermatophyta</taxon>
        <taxon>Magnoliopsida</taxon>
        <taxon>eudicotyledons</taxon>
        <taxon>Gunneridae</taxon>
        <taxon>Pentapetalae</taxon>
        <taxon>rosids</taxon>
        <taxon>fabids</taxon>
        <taxon>Rosales</taxon>
        <taxon>Rosaceae</taxon>
        <taxon>Amygdaloideae</taxon>
        <taxon>Amygdaleae</taxon>
        <taxon>Prunus</taxon>
    </lineage>
</organism>
<dbReference type="Gramene" id="Pav_sc0000740.1_g260.1.mk:mrna">
    <property type="protein sequence ID" value="Pav_sc0000740.1_g260.1.mk:CDS:1"/>
    <property type="gene ID" value="Pav_sc0000740.1_g260.1.mk"/>
</dbReference>
<evidence type="ECO:0000256" key="2">
    <source>
        <dbReference type="SAM" id="Phobius"/>
    </source>
</evidence>
<keyword evidence="3" id="KW-1185">Reference proteome</keyword>
<dbReference type="KEGG" id="pavi:110760357"/>
<keyword evidence="2" id="KW-0472">Membrane</keyword>
<dbReference type="Proteomes" id="UP000515124">
    <property type="component" value="Unplaced"/>
</dbReference>
<evidence type="ECO:0000313" key="4">
    <source>
        <dbReference type="RefSeq" id="XP_021818298.1"/>
    </source>
</evidence>
<evidence type="ECO:0000256" key="1">
    <source>
        <dbReference type="SAM" id="MobiDB-lite"/>
    </source>
</evidence>
<feature type="transmembrane region" description="Helical" evidence="2">
    <location>
        <begin position="233"/>
        <end position="253"/>
    </location>
</feature>
<dbReference type="RefSeq" id="XP_021818298.1">
    <property type="nucleotide sequence ID" value="XM_021962606.1"/>
</dbReference>
<proteinExistence type="predicted"/>
<protein>
    <submittedName>
        <fullName evidence="4">Uncharacterized protein LOC110760357</fullName>
    </submittedName>
</protein>
<sequence length="266" mass="29813">MKIQKGKECPTMKTHQVEEEKESVTKLLKQFMNLQQDWDSYKQSNPRAKRRHSTNSSSFTMVKNLDQLLDTSPRHLMSSLQHGLSPSQGEWRVRTNDLVVEEIRRERRAAIESGKLKGRRLFEAEECETEMCFGGTEGIWCGGNGLAQGSEVRSVSFDDSDGDDDDGSGKSKEIAVCFQGCSKTSSSSSSSLSDEDVEREVEIEARKKLVSVEEKWVANKNEGGNGRRCMAMIMPWLAIALLVFAIFFIRGFAGYPNVDEVVLVPT</sequence>
<reference evidence="4" key="1">
    <citation type="submission" date="2025-08" db="UniProtKB">
        <authorList>
            <consortium name="RefSeq"/>
        </authorList>
    </citation>
    <scope>IDENTIFICATION</scope>
</reference>
<keyword evidence="2" id="KW-1133">Transmembrane helix</keyword>
<accession>A0A6P5SXC7</accession>
<feature type="region of interest" description="Disordered" evidence="1">
    <location>
        <begin position="1"/>
        <end position="21"/>
    </location>
</feature>
<name>A0A6P5SXC7_PRUAV</name>
<dbReference type="GeneID" id="110760357"/>
<keyword evidence="2" id="KW-0812">Transmembrane</keyword>